<evidence type="ECO:0000256" key="1">
    <source>
        <dbReference type="ARBA" id="ARBA00023015"/>
    </source>
</evidence>
<feature type="domain" description="HTH gntR-type" evidence="4">
    <location>
        <begin position="18"/>
        <end position="86"/>
    </location>
</feature>
<dbReference type="Gene3D" id="1.20.120.530">
    <property type="entry name" value="GntR ligand-binding domain-like"/>
    <property type="match status" value="1"/>
</dbReference>
<reference evidence="6" key="1">
    <citation type="submission" date="2017-04" db="EMBL/GenBank/DDBJ databases">
        <title>Function of individual gut microbiota members based on whole genome sequencing of pure cultures obtained from chicken caecum.</title>
        <authorList>
            <person name="Medvecky M."/>
            <person name="Cejkova D."/>
            <person name="Polansky O."/>
            <person name="Karasova D."/>
            <person name="Kubasova T."/>
            <person name="Cizek A."/>
            <person name="Rychlik I."/>
        </authorList>
    </citation>
    <scope>NUCLEOTIDE SEQUENCE [LARGE SCALE GENOMIC DNA]</scope>
    <source>
        <strain evidence="6">An175</strain>
    </source>
</reference>
<dbReference type="PRINTS" id="PR00035">
    <property type="entry name" value="HTHGNTR"/>
</dbReference>
<evidence type="ECO:0000256" key="2">
    <source>
        <dbReference type="ARBA" id="ARBA00023125"/>
    </source>
</evidence>
<dbReference type="Pfam" id="PF00392">
    <property type="entry name" value="GntR"/>
    <property type="match status" value="1"/>
</dbReference>
<dbReference type="InterPro" id="IPR011711">
    <property type="entry name" value="GntR_C"/>
</dbReference>
<keyword evidence="3" id="KW-0804">Transcription</keyword>
<dbReference type="InterPro" id="IPR000524">
    <property type="entry name" value="Tscrpt_reg_HTH_GntR"/>
</dbReference>
<dbReference type="Pfam" id="PF07729">
    <property type="entry name" value="FCD"/>
    <property type="match status" value="1"/>
</dbReference>
<dbReference type="GO" id="GO:0003700">
    <property type="term" value="F:DNA-binding transcription factor activity"/>
    <property type="evidence" value="ECO:0007669"/>
    <property type="project" value="InterPro"/>
</dbReference>
<dbReference type="EMBL" id="NFKP01000018">
    <property type="protein sequence ID" value="OUP68389.1"/>
    <property type="molecule type" value="Genomic_DNA"/>
</dbReference>
<dbReference type="Gene3D" id="1.10.10.10">
    <property type="entry name" value="Winged helix-like DNA-binding domain superfamily/Winged helix DNA-binding domain"/>
    <property type="match status" value="1"/>
</dbReference>
<dbReference type="InterPro" id="IPR036390">
    <property type="entry name" value="WH_DNA-bd_sf"/>
</dbReference>
<dbReference type="PANTHER" id="PTHR43537">
    <property type="entry name" value="TRANSCRIPTIONAL REGULATOR, GNTR FAMILY"/>
    <property type="match status" value="1"/>
</dbReference>
<dbReference type="InterPro" id="IPR036388">
    <property type="entry name" value="WH-like_DNA-bd_sf"/>
</dbReference>
<dbReference type="InterPro" id="IPR008920">
    <property type="entry name" value="TF_FadR/GntR_C"/>
</dbReference>
<keyword evidence="1" id="KW-0805">Transcription regulation</keyword>
<evidence type="ECO:0000313" key="6">
    <source>
        <dbReference type="Proteomes" id="UP000196386"/>
    </source>
</evidence>
<proteinExistence type="predicted"/>
<dbReference type="PROSITE" id="PS50949">
    <property type="entry name" value="HTH_GNTR"/>
    <property type="match status" value="1"/>
</dbReference>
<dbReference type="SUPFAM" id="SSF48008">
    <property type="entry name" value="GntR ligand-binding domain-like"/>
    <property type="match status" value="1"/>
</dbReference>
<evidence type="ECO:0000313" key="5">
    <source>
        <dbReference type="EMBL" id="OUP68389.1"/>
    </source>
</evidence>
<evidence type="ECO:0000259" key="4">
    <source>
        <dbReference type="PROSITE" id="PS50949"/>
    </source>
</evidence>
<dbReference type="AlphaFoldDB" id="A0A1Y4ECU6"/>
<dbReference type="SUPFAM" id="SSF46785">
    <property type="entry name" value="Winged helix' DNA-binding domain"/>
    <property type="match status" value="1"/>
</dbReference>
<dbReference type="SMART" id="SM00345">
    <property type="entry name" value="HTH_GNTR"/>
    <property type="match status" value="1"/>
</dbReference>
<sequence length="251" mass="28897">MGNSMLKAVGLMKPIERISIVDQVINNLKEYIVEGNIDVGDKMPTEKEICEMYGVGRSTAREAYRMMQAIDMIDVRRGKGAYFKGFPEERTDDSYVANWFREHSQRLTNIMEVRIAIETMTTRLAIQRMSDRQLEQLRVLHELFVQSARAKNYVKMAFYDEELHHKIAEASGNELLIRMEKIIAECIMDYRMQTYQLPDNAVHAITTHDALLNAFEKRNAEAGVALMTEHLENSLEDMQAITQEKDSGTPL</sequence>
<name>A0A1Y4ECU6_9FIRM</name>
<dbReference type="GO" id="GO:0003677">
    <property type="term" value="F:DNA binding"/>
    <property type="evidence" value="ECO:0007669"/>
    <property type="project" value="UniProtKB-KW"/>
</dbReference>
<evidence type="ECO:0000256" key="3">
    <source>
        <dbReference type="ARBA" id="ARBA00023163"/>
    </source>
</evidence>
<accession>A0A1Y4ECU6</accession>
<organism evidence="5 6">
    <name type="scientific">Anaerotruncus colihominis</name>
    <dbReference type="NCBI Taxonomy" id="169435"/>
    <lineage>
        <taxon>Bacteria</taxon>
        <taxon>Bacillati</taxon>
        <taxon>Bacillota</taxon>
        <taxon>Clostridia</taxon>
        <taxon>Eubacteriales</taxon>
        <taxon>Oscillospiraceae</taxon>
        <taxon>Anaerotruncus</taxon>
    </lineage>
</organism>
<gene>
    <name evidence="5" type="ORF">B5F11_13390</name>
</gene>
<comment type="caution">
    <text evidence="5">The sequence shown here is derived from an EMBL/GenBank/DDBJ whole genome shotgun (WGS) entry which is preliminary data.</text>
</comment>
<keyword evidence="2" id="KW-0238">DNA-binding</keyword>
<dbReference type="SMART" id="SM00895">
    <property type="entry name" value="FCD"/>
    <property type="match status" value="1"/>
</dbReference>
<dbReference type="Proteomes" id="UP000196386">
    <property type="component" value="Unassembled WGS sequence"/>
</dbReference>
<dbReference type="CDD" id="cd07377">
    <property type="entry name" value="WHTH_GntR"/>
    <property type="match status" value="1"/>
</dbReference>
<protein>
    <recommendedName>
        <fullName evidence="4">HTH gntR-type domain-containing protein</fullName>
    </recommendedName>
</protein>
<dbReference type="PANTHER" id="PTHR43537:SF5">
    <property type="entry name" value="UXU OPERON TRANSCRIPTIONAL REGULATOR"/>
    <property type="match status" value="1"/>
</dbReference>